<feature type="transmembrane region" description="Helical" evidence="1">
    <location>
        <begin position="32"/>
        <end position="52"/>
    </location>
</feature>
<keyword evidence="1" id="KW-0812">Transmembrane</keyword>
<organism evidence="2 3">
    <name type="scientific">Vagococcus teuberi</name>
    <dbReference type="NCBI Taxonomy" id="519472"/>
    <lineage>
        <taxon>Bacteria</taxon>
        <taxon>Bacillati</taxon>
        <taxon>Bacillota</taxon>
        <taxon>Bacilli</taxon>
        <taxon>Lactobacillales</taxon>
        <taxon>Enterococcaceae</taxon>
        <taxon>Vagococcus</taxon>
    </lineage>
</organism>
<dbReference type="STRING" id="519472.BHY08_04575"/>
<proteinExistence type="predicted"/>
<dbReference type="AlphaFoldDB" id="A0A1J0A5H7"/>
<accession>A0A1J0A5H7</accession>
<evidence type="ECO:0000313" key="3">
    <source>
        <dbReference type="Proteomes" id="UP000191200"/>
    </source>
</evidence>
<reference evidence="2 3" key="1">
    <citation type="submission" date="2016-09" db="EMBL/GenBank/DDBJ databases">
        <title>Vagococcus teuberi sp. nov., isolated from the Malian artisanal sour milk fene.</title>
        <authorList>
            <person name="Wullschleger S."/>
            <person name="Seifert C."/>
            <person name="Baumgartner S."/>
            <person name="Lacroix C."/>
            <person name="Bonfoh B."/>
            <person name="Stevens M.J."/>
            <person name="Meile L."/>
        </authorList>
    </citation>
    <scope>NUCLEOTIDE SEQUENCE [LARGE SCALE GENOMIC DNA]</scope>
    <source>
        <strain evidence="2 3">DSM 21459</strain>
    </source>
</reference>
<name>A0A1J0A5H7_9ENTE</name>
<protein>
    <recommendedName>
        <fullName evidence="4">DUF2140 domain-containing protein</fullName>
    </recommendedName>
</protein>
<dbReference type="EMBL" id="CP017267">
    <property type="protein sequence ID" value="APB31167.1"/>
    <property type="molecule type" value="Genomic_DNA"/>
</dbReference>
<keyword evidence="1" id="KW-0472">Membrane</keyword>
<keyword evidence="1" id="KW-1133">Transmembrane helix</keyword>
<dbReference type="InterPro" id="IPR018672">
    <property type="entry name" value="DUF2140"/>
</dbReference>
<dbReference type="KEGG" id="vte:BHY08_04575"/>
<evidence type="ECO:0008006" key="4">
    <source>
        <dbReference type="Google" id="ProtNLM"/>
    </source>
</evidence>
<dbReference type="OrthoDB" id="2241695at2"/>
<dbReference type="Pfam" id="PF09911">
    <property type="entry name" value="DUF2140"/>
    <property type="match status" value="1"/>
</dbReference>
<evidence type="ECO:0000256" key="1">
    <source>
        <dbReference type="SAM" id="Phobius"/>
    </source>
</evidence>
<dbReference type="Proteomes" id="UP000191200">
    <property type="component" value="Chromosome"/>
</dbReference>
<gene>
    <name evidence="2" type="ORF">BHY08_04575</name>
</gene>
<evidence type="ECO:0000313" key="2">
    <source>
        <dbReference type="EMBL" id="APB31167.1"/>
    </source>
</evidence>
<sequence length="220" mass="25236">MVKVGDVCSVINKQTDKKKVKINNFFHNPWKIAFLVLLSIVLAFVLVIGYRVSTPRMTYDSKTEIKTNFKDPILEVSMTKDQVSRAINFYIKDLFDDSGVDYVFHLDKDALIDGTFSLLGHDTHFYLYFEPFVLANGDIQLKAKDLTVGTLNVPISAMISYISHSVDFPKWIEINADEKNVVLHLQQLKLANGMRVKAEQINLINDQIRFNLYLSENNKK</sequence>
<keyword evidence="3" id="KW-1185">Reference proteome</keyword>